<sequence length="109" mass="12236">MLLFCVATVVFDKLRFQLSVVAISPLLLRTLQIALLCVLASFLRLDCALEDYSWTETKNRSHMTQGEYMVDDLEFHVDGLVSGLMRKVSKAKCMSYQGVLLSAMALLLS</sequence>
<keyword evidence="1" id="KW-0812">Transmembrane</keyword>
<name>A0A654ELF0_ARATH</name>
<keyword evidence="1" id="KW-0472">Membrane</keyword>
<evidence type="ECO:0000313" key="3">
    <source>
        <dbReference type="Proteomes" id="UP000426265"/>
    </source>
</evidence>
<organism evidence="2 3">
    <name type="scientific">Arabidopsis thaliana</name>
    <name type="common">Mouse-ear cress</name>
    <dbReference type="NCBI Taxonomy" id="3702"/>
    <lineage>
        <taxon>Eukaryota</taxon>
        <taxon>Viridiplantae</taxon>
        <taxon>Streptophyta</taxon>
        <taxon>Embryophyta</taxon>
        <taxon>Tracheophyta</taxon>
        <taxon>Spermatophyta</taxon>
        <taxon>Magnoliopsida</taxon>
        <taxon>eudicotyledons</taxon>
        <taxon>Gunneridae</taxon>
        <taxon>Pentapetalae</taxon>
        <taxon>rosids</taxon>
        <taxon>malvids</taxon>
        <taxon>Brassicales</taxon>
        <taxon>Brassicaceae</taxon>
        <taxon>Camelineae</taxon>
        <taxon>Arabidopsis</taxon>
    </lineage>
</organism>
<dbReference type="AlphaFoldDB" id="A0A654ELF0"/>
<gene>
    <name evidence="2" type="ORF">AN1_LOCUS3845</name>
</gene>
<protein>
    <recommendedName>
        <fullName evidence="4">Transmembrane protein</fullName>
    </recommendedName>
</protein>
<dbReference type="EMBL" id="CACRSJ010000104">
    <property type="protein sequence ID" value="VYS48362.1"/>
    <property type="molecule type" value="Genomic_DNA"/>
</dbReference>
<feature type="transmembrane region" description="Helical" evidence="1">
    <location>
        <begin position="20"/>
        <end position="43"/>
    </location>
</feature>
<keyword evidence="1" id="KW-1133">Transmembrane helix</keyword>
<evidence type="ECO:0000313" key="2">
    <source>
        <dbReference type="EMBL" id="VYS48362.1"/>
    </source>
</evidence>
<reference evidence="2 3" key="1">
    <citation type="submission" date="2019-11" db="EMBL/GenBank/DDBJ databases">
        <authorList>
            <person name="Jiao W.-B."/>
            <person name="Schneeberger K."/>
        </authorList>
    </citation>
    <scope>NUCLEOTIDE SEQUENCE [LARGE SCALE GENOMIC DNA]</scope>
    <source>
        <strain evidence="3">cv. An-1</strain>
    </source>
</reference>
<dbReference type="Proteomes" id="UP000426265">
    <property type="component" value="Unassembled WGS sequence"/>
</dbReference>
<accession>A0A654ELF0</accession>
<proteinExistence type="predicted"/>
<evidence type="ECO:0000256" key="1">
    <source>
        <dbReference type="SAM" id="Phobius"/>
    </source>
</evidence>
<evidence type="ECO:0008006" key="4">
    <source>
        <dbReference type="Google" id="ProtNLM"/>
    </source>
</evidence>